<dbReference type="Gene3D" id="1.10.196.20">
    <property type="match status" value="1"/>
</dbReference>
<keyword evidence="8" id="KW-1185">Reference proteome</keyword>
<dbReference type="AlphaFoldDB" id="A0A5M6I247"/>
<evidence type="ECO:0000259" key="6">
    <source>
        <dbReference type="Pfam" id="PF01642"/>
    </source>
</evidence>
<proteinExistence type="inferred from homology"/>
<dbReference type="GO" id="GO:0019678">
    <property type="term" value="P:propionate metabolic process, methylmalonyl pathway"/>
    <property type="evidence" value="ECO:0007669"/>
    <property type="project" value="TreeGrafter"/>
</dbReference>
<comment type="similarity">
    <text evidence="2">Belongs to the methylmalonyl-CoA mutase family.</text>
</comment>
<dbReference type="Pfam" id="PF01642">
    <property type="entry name" value="MM_CoA_mutase"/>
    <property type="match status" value="1"/>
</dbReference>
<name>A0A5M6I247_9HYPH</name>
<organism evidence="7 8">
    <name type="scientific">Blastochloris sulfoviridis</name>
    <dbReference type="NCBI Taxonomy" id="50712"/>
    <lineage>
        <taxon>Bacteria</taxon>
        <taxon>Pseudomonadati</taxon>
        <taxon>Pseudomonadota</taxon>
        <taxon>Alphaproteobacteria</taxon>
        <taxon>Hyphomicrobiales</taxon>
        <taxon>Blastochloridaceae</taxon>
        <taxon>Blastochloris</taxon>
    </lineage>
</organism>
<accession>A0A5M6I247</accession>
<dbReference type="GO" id="GO:0005737">
    <property type="term" value="C:cytoplasm"/>
    <property type="evidence" value="ECO:0007669"/>
    <property type="project" value="TreeGrafter"/>
</dbReference>
<reference evidence="7 8" key="1">
    <citation type="submission" date="2019-09" db="EMBL/GenBank/DDBJ databases">
        <title>Draft Whole-Genome sequence of Blastochloris sulfoviridis DSM 729.</title>
        <authorList>
            <person name="Meyer T.E."/>
            <person name="Kyndt J.A."/>
        </authorList>
    </citation>
    <scope>NUCLEOTIDE SEQUENCE [LARGE SCALE GENOMIC DNA]</scope>
    <source>
        <strain evidence="7 8">DSM 729</strain>
    </source>
</reference>
<dbReference type="PANTHER" id="PTHR48101">
    <property type="entry name" value="METHYLMALONYL-COA MUTASE, MITOCHONDRIAL-RELATED"/>
    <property type="match status" value="1"/>
</dbReference>
<protein>
    <submittedName>
        <fullName evidence="7">Methylmalonyl-CoA mutase</fullName>
    </submittedName>
</protein>
<feature type="domain" description="Methylmalonyl-CoA mutase alpha/beta chain catalytic" evidence="6">
    <location>
        <begin position="66"/>
        <end position="447"/>
    </location>
</feature>
<dbReference type="PANTHER" id="PTHR48101:SF4">
    <property type="entry name" value="METHYLMALONYL-COA MUTASE, MITOCHONDRIAL"/>
    <property type="match status" value="1"/>
</dbReference>
<comment type="caution">
    <text evidence="7">The sequence shown here is derived from an EMBL/GenBank/DDBJ whole genome shotgun (WGS) entry which is preliminary data.</text>
</comment>
<dbReference type="CDD" id="cd03677">
    <property type="entry name" value="MM_CoA_mutase_beta"/>
    <property type="match status" value="1"/>
</dbReference>
<dbReference type="SUPFAM" id="SSF52242">
    <property type="entry name" value="Cobalamin (vitamin B12)-binding domain"/>
    <property type="match status" value="1"/>
</dbReference>
<sequence>MTDLSLASDFPAATRDDWLKVVENVLKGAPFDKKLVSATADGIRIEPIYPRRADRAPLAGRAAGAPWRVMARLDIPDPARANAQALEDLEGGATGLTLVFNGAIGARGFGLPASADAIAAVLADVVLDAIAIDFDLGPEAKAAPGIFAALVAGLGVDASALDVSFGIDPLGAAAVRGGLATPWPALAPDFAAEIAALAQAGFRGPFAVADGRPVHDAGGSEVQELAFVLAAGVAYLRALEAGGIPLEDARRFVYARLSADADQFLTIAKLRALRRLWARLEAACGLEPAPLRIVGESAWRMSSRRDPWVNLLRNTVASFAAGVGGADGLTVLPFTAALGLPDAFARRMARNTQIVLIEESHLGKVADPAAGTGGIETLTDELSARAWALFQEIEAEGGLAAALQAGLVQAKVAATRAEHRKAVARRKEPITGVSEFPLIAEAEVAVLDTAPVALPAPSLAVAFAPLQPGRIAEPFEALRDAADRYLDKTGRRPALFLANLGPIAAFTARATFAKNFFEAGGIETVSNDGFAADGASTDLAALAAAFKASGAAVACICSSDALYAEEAVAAAAALKAAGATHLWLAGKPAPELEGPVTEAGVGGFVFMGADLLAVLAEAHRVIGV</sequence>
<dbReference type="InterPro" id="IPR006099">
    <property type="entry name" value="MeMalonylCoA_mutase_a/b_cat"/>
</dbReference>
<dbReference type="EMBL" id="VWPL01000011">
    <property type="protein sequence ID" value="KAA5601947.1"/>
    <property type="molecule type" value="Genomic_DNA"/>
</dbReference>
<dbReference type="GO" id="GO:0004494">
    <property type="term" value="F:methylmalonyl-CoA mutase activity"/>
    <property type="evidence" value="ECO:0007669"/>
    <property type="project" value="UniProtKB-EC"/>
</dbReference>
<evidence type="ECO:0000256" key="1">
    <source>
        <dbReference type="ARBA" id="ARBA00001922"/>
    </source>
</evidence>
<dbReference type="Gene3D" id="3.20.20.240">
    <property type="entry name" value="Methylmalonyl-CoA mutase"/>
    <property type="match status" value="1"/>
</dbReference>
<evidence type="ECO:0000256" key="3">
    <source>
        <dbReference type="ARBA" id="ARBA00022628"/>
    </source>
</evidence>
<evidence type="ECO:0000313" key="7">
    <source>
        <dbReference type="EMBL" id="KAA5601947.1"/>
    </source>
</evidence>
<keyword evidence="3" id="KW-0846">Cobalamin</keyword>
<evidence type="ECO:0000313" key="8">
    <source>
        <dbReference type="Proteomes" id="UP000323886"/>
    </source>
</evidence>
<dbReference type="SUPFAM" id="SSF51703">
    <property type="entry name" value="Cobalamin (vitamin B12)-dependent enzymes"/>
    <property type="match status" value="1"/>
</dbReference>
<evidence type="ECO:0000256" key="5">
    <source>
        <dbReference type="ARBA" id="ARBA00023285"/>
    </source>
</evidence>
<dbReference type="RefSeq" id="WP_150097244.1">
    <property type="nucleotide sequence ID" value="NZ_VWPL01000011.1"/>
</dbReference>
<evidence type="ECO:0000256" key="4">
    <source>
        <dbReference type="ARBA" id="ARBA00023235"/>
    </source>
</evidence>
<dbReference type="InterPro" id="IPR024067">
    <property type="entry name" value="Me-malonyl-CoA_mutase_sm_su_N"/>
</dbReference>
<dbReference type="Proteomes" id="UP000323886">
    <property type="component" value="Unassembled WGS sequence"/>
</dbReference>
<evidence type="ECO:0000256" key="2">
    <source>
        <dbReference type="ARBA" id="ARBA00008465"/>
    </source>
</evidence>
<dbReference type="InterPro" id="IPR016176">
    <property type="entry name" value="Cbl-dep_enz_cat"/>
</dbReference>
<keyword evidence="4" id="KW-0413">Isomerase</keyword>
<keyword evidence="5" id="KW-0170">Cobalt</keyword>
<dbReference type="Gene3D" id="3.40.50.280">
    <property type="entry name" value="Cobalamin-binding domain"/>
    <property type="match status" value="1"/>
</dbReference>
<dbReference type="InterPro" id="IPR036724">
    <property type="entry name" value="Cobalamin-bd_sf"/>
</dbReference>
<comment type="cofactor">
    <cofactor evidence="1">
        <name>adenosylcob(III)alamin</name>
        <dbReference type="ChEBI" id="CHEBI:18408"/>
    </cofactor>
</comment>
<dbReference type="GO" id="GO:0031419">
    <property type="term" value="F:cobalamin binding"/>
    <property type="evidence" value="ECO:0007669"/>
    <property type="project" value="UniProtKB-KW"/>
</dbReference>
<dbReference type="OrthoDB" id="9762378at2"/>
<dbReference type="GO" id="GO:0046872">
    <property type="term" value="F:metal ion binding"/>
    <property type="evidence" value="ECO:0007669"/>
    <property type="project" value="InterPro"/>
</dbReference>
<gene>
    <name evidence="7" type="ORF">F1193_08470</name>
</gene>